<keyword evidence="2" id="KW-1185">Reference proteome</keyword>
<dbReference type="Proteomes" id="UP000758603">
    <property type="component" value="Unassembled WGS sequence"/>
</dbReference>
<name>A0A9P8ZVG8_9PEZI</name>
<evidence type="ECO:0000313" key="1">
    <source>
        <dbReference type="EMBL" id="KAH6652005.1"/>
    </source>
</evidence>
<dbReference type="EMBL" id="JAGPXC010000006">
    <property type="protein sequence ID" value="KAH6652005.1"/>
    <property type="molecule type" value="Genomic_DNA"/>
</dbReference>
<organism evidence="1 2">
    <name type="scientific">Truncatella angustata</name>
    <dbReference type="NCBI Taxonomy" id="152316"/>
    <lineage>
        <taxon>Eukaryota</taxon>
        <taxon>Fungi</taxon>
        <taxon>Dikarya</taxon>
        <taxon>Ascomycota</taxon>
        <taxon>Pezizomycotina</taxon>
        <taxon>Sordariomycetes</taxon>
        <taxon>Xylariomycetidae</taxon>
        <taxon>Amphisphaeriales</taxon>
        <taxon>Sporocadaceae</taxon>
        <taxon>Truncatella</taxon>
    </lineage>
</organism>
<gene>
    <name evidence="1" type="ORF">BKA67DRAFT_537851</name>
</gene>
<protein>
    <submittedName>
        <fullName evidence="1">Uncharacterized protein</fullName>
    </submittedName>
</protein>
<proteinExistence type="predicted"/>
<dbReference type="RefSeq" id="XP_045956283.1">
    <property type="nucleotide sequence ID" value="XM_046100394.1"/>
</dbReference>
<evidence type="ECO:0000313" key="2">
    <source>
        <dbReference type="Proteomes" id="UP000758603"/>
    </source>
</evidence>
<dbReference type="GeneID" id="70129286"/>
<dbReference type="AlphaFoldDB" id="A0A9P8ZVG8"/>
<accession>A0A9P8ZVG8</accession>
<comment type="caution">
    <text evidence="1">The sequence shown here is derived from an EMBL/GenBank/DDBJ whole genome shotgun (WGS) entry which is preliminary data.</text>
</comment>
<dbReference type="OrthoDB" id="429143at2759"/>
<reference evidence="1" key="1">
    <citation type="journal article" date="2021" name="Nat. Commun.">
        <title>Genetic determinants of endophytism in the Arabidopsis root mycobiome.</title>
        <authorList>
            <person name="Mesny F."/>
            <person name="Miyauchi S."/>
            <person name="Thiergart T."/>
            <person name="Pickel B."/>
            <person name="Atanasova L."/>
            <person name="Karlsson M."/>
            <person name="Huettel B."/>
            <person name="Barry K.W."/>
            <person name="Haridas S."/>
            <person name="Chen C."/>
            <person name="Bauer D."/>
            <person name="Andreopoulos W."/>
            <person name="Pangilinan J."/>
            <person name="LaButti K."/>
            <person name="Riley R."/>
            <person name="Lipzen A."/>
            <person name="Clum A."/>
            <person name="Drula E."/>
            <person name="Henrissat B."/>
            <person name="Kohler A."/>
            <person name="Grigoriev I.V."/>
            <person name="Martin F.M."/>
            <person name="Hacquard S."/>
        </authorList>
    </citation>
    <scope>NUCLEOTIDE SEQUENCE</scope>
    <source>
        <strain evidence="1">MPI-SDFR-AT-0073</strain>
    </source>
</reference>
<sequence>MAYIGKKQEIDSIFIMTGDSGNGLTQFLLGSKLIADEIEGKPNDWAQLYLSKRLGSIFKSVPTMIPHDFLVKTQYKRFLEFYITDIGDLIPGSGGILNPES</sequence>